<feature type="domain" description="CENP-V/GFA" evidence="5">
    <location>
        <begin position="7"/>
        <end position="130"/>
    </location>
</feature>
<dbReference type="Gene3D" id="3.90.1590.10">
    <property type="entry name" value="glutathione-dependent formaldehyde- activating enzyme (gfa)"/>
    <property type="match status" value="1"/>
</dbReference>
<dbReference type="RefSeq" id="WP_264603042.1">
    <property type="nucleotide sequence ID" value="NZ_JAOQNS010000012.1"/>
</dbReference>
<dbReference type="SUPFAM" id="SSF51316">
    <property type="entry name" value="Mss4-like"/>
    <property type="match status" value="1"/>
</dbReference>
<keyword evidence="4" id="KW-0456">Lyase</keyword>
<dbReference type="PANTHER" id="PTHR33337:SF40">
    <property type="entry name" value="CENP-V_GFA DOMAIN-CONTAINING PROTEIN-RELATED"/>
    <property type="match status" value="1"/>
</dbReference>
<evidence type="ECO:0000256" key="4">
    <source>
        <dbReference type="ARBA" id="ARBA00023239"/>
    </source>
</evidence>
<evidence type="ECO:0000256" key="3">
    <source>
        <dbReference type="ARBA" id="ARBA00022833"/>
    </source>
</evidence>
<sequence length="155" mass="16430">MDTTDKRTGSCLCGAVTYEIAGPARQVVACHCSQCRKQSGHYVSATQVPMDALTITGAENLTWYSASDTARRGFCRTCGSQLFWEPAGGETMSVFAGTLDAPTGLSTVAHIFVADKGDYYEIGDGLPQYDVTIDADERAAMTTPTGRDGEGGPSR</sequence>
<dbReference type="Pfam" id="PF04828">
    <property type="entry name" value="GFA"/>
    <property type="match status" value="1"/>
</dbReference>
<dbReference type="Proteomes" id="UP001209755">
    <property type="component" value="Unassembled WGS sequence"/>
</dbReference>
<dbReference type="InterPro" id="IPR011057">
    <property type="entry name" value="Mss4-like_sf"/>
</dbReference>
<keyword evidence="7" id="KW-1185">Reference proteome</keyword>
<evidence type="ECO:0000256" key="2">
    <source>
        <dbReference type="ARBA" id="ARBA00022723"/>
    </source>
</evidence>
<dbReference type="InterPro" id="IPR006913">
    <property type="entry name" value="CENP-V/GFA"/>
</dbReference>
<name>A0ABT3HGE1_9HYPH</name>
<organism evidence="6 7">
    <name type="scientific">Rhodobium gokarnense</name>
    <dbReference type="NCBI Taxonomy" id="364296"/>
    <lineage>
        <taxon>Bacteria</taxon>
        <taxon>Pseudomonadati</taxon>
        <taxon>Pseudomonadota</taxon>
        <taxon>Alphaproteobacteria</taxon>
        <taxon>Hyphomicrobiales</taxon>
        <taxon>Rhodobiaceae</taxon>
        <taxon>Rhodobium</taxon>
    </lineage>
</organism>
<protein>
    <recommendedName>
        <fullName evidence="5">CENP-V/GFA domain-containing protein</fullName>
    </recommendedName>
</protein>
<reference evidence="7" key="1">
    <citation type="submission" date="2023-07" db="EMBL/GenBank/DDBJ databases">
        <title>Genome sequencing of Purple Non-Sulfur Bacteria from various extreme environments.</title>
        <authorList>
            <person name="Mayer M."/>
        </authorList>
    </citation>
    <scope>NUCLEOTIDE SEQUENCE [LARGE SCALE GENOMIC DNA]</scope>
    <source>
        <strain evidence="7">DSM 17935</strain>
    </source>
</reference>
<comment type="similarity">
    <text evidence="1">Belongs to the Gfa family.</text>
</comment>
<dbReference type="EMBL" id="JAOQNS010000012">
    <property type="protein sequence ID" value="MCW2309467.1"/>
    <property type="molecule type" value="Genomic_DNA"/>
</dbReference>
<evidence type="ECO:0000259" key="5">
    <source>
        <dbReference type="PROSITE" id="PS51891"/>
    </source>
</evidence>
<evidence type="ECO:0000256" key="1">
    <source>
        <dbReference type="ARBA" id="ARBA00005495"/>
    </source>
</evidence>
<keyword evidence="2" id="KW-0479">Metal-binding</keyword>
<accession>A0ABT3HGE1</accession>
<evidence type="ECO:0000313" key="7">
    <source>
        <dbReference type="Proteomes" id="UP001209755"/>
    </source>
</evidence>
<comment type="caution">
    <text evidence="6">The sequence shown here is derived from an EMBL/GenBank/DDBJ whole genome shotgun (WGS) entry which is preliminary data.</text>
</comment>
<keyword evidence="3" id="KW-0862">Zinc</keyword>
<dbReference type="PANTHER" id="PTHR33337">
    <property type="entry name" value="GFA DOMAIN-CONTAINING PROTEIN"/>
    <property type="match status" value="1"/>
</dbReference>
<dbReference type="PROSITE" id="PS51891">
    <property type="entry name" value="CENP_V_GFA"/>
    <property type="match status" value="1"/>
</dbReference>
<evidence type="ECO:0000313" key="6">
    <source>
        <dbReference type="EMBL" id="MCW2309467.1"/>
    </source>
</evidence>
<proteinExistence type="inferred from homology"/>
<gene>
    <name evidence="6" type="ORF">M2319_003821</name>
</gene>